<dbReference type="OrthoDB" id="2246451at2759"/>
<feature type="non-terminal residue" evidence="1">
    <location>
        <position position="516"/>
    </location>
</feature>
<comment type="caution">
    <text evidence="1">The sequence shown here is derived from an EMBL/GenBank/DDBJ whole genome shotgun (WGS) entry which is preliminary data.</text>
</comment>
<dbReference type="EMBL" id="CAJVPV010012538">
    <property type="protein sequence ID" value="CAG8670830.1"/>
    <property type="molecule type" value="Genomic_DNA"/>
</dbReference>
<dbReference type="AlphaFoldDB" id="A0A9N9ECB6"/>
<gene>
    <name evidence="1" type="ORF">AMORRO_LOCUS10817</name>
</gene>
<keyword evidence="2" id="KW-1185">Reference proteome</keyword>
<reference evidence="1" key="1">
    <citation type="submission" date="2021-06" db="EMBL/GenBank/DDBJ databases">
        <authorList>
            <person name="Kallberg Y."/>
            <person name="Tangrot J."/>
            <person name="Rosling A."/>
        </authorList>
    </citation>
    <scope>NUCLEOTIDE SEQUENCE</scope>
    <source>
        <strain evidence="1">CL551</strain>
    </source>
</reference>
<accession>A0A9N9ECB6</accession>
<protein>
    <submittedName>
        <fullName evidence="1">7347_t:CDS:1</fullName>
    </submittedName>
</protein>
<proteinExistence type="predicted"/>
<evidence type="ECO:0000313" key="2">
    <source>
        <dbReference type="Proteomes" id="UP000789342"/>
    </source>
</evidence>
<dbReference type="Proteomes" id="UP000789342">
    <property type="component" value="Unassembled WGS sequence"/>
</dbReference>
<evidence type="ECO:0000313" key="1">
    <source>
        <dbReference type="EMBL" id="CAG8670830.1"/>
    </source>
</evidence>
<organism evidence="1 2">
    <name type="scientific">Acaulospora morrowiae</name>
    <dbReference type="NCBI Taxonomy" id="94023"/>
    <lineage>
        <taxon>Eukaryota</taxon>
        <taxon>Fungi</taxon>
        <taxon>Fungi incertae sedis</taxon>
        <taxon>Mucoromycota</taxon>
        <taxon>Glomeromycotina</taxon>
        <taxon>Glomeromycetes</taxon>
        <taxon>Diversisporales</taxon>
        <taxon>Acaulosporaceae</taxon>
        <taxon>Acaulospora</taxon>
    </lineage>
</organism>
<sequence>MKKFSNDYSTTRTINIEWDLMQELVSRWKCNASNSQTTGSHRDFTVDVVKNIEKVILFLNAFHEKLLCCQTPQECASKFPKGGTLLTDLVHIRILVLHPIVCNLLVKCIVEYSKFFTEFSQNLGSSTRIQSFFLRHIPKEYTDRSSELLSKSCGVEVSDFSCLMVDESVATIREFLETVNKESLMVPSQCLIEISDQCLPLLEDLSMSSLIDCIIFTATRYSLNRTSCSDNDETLSYKFVEKLLFTNSSMFDKLSVEAKSGLWASYPIAVENEIMRIFGEILFPENNEYMTPNDIKNVMQNQLFFERLIVHPKICHVCFDVLTNLIDESQDWRTFRLVRYMIQLIFDCCIQNGYGPLTMYLPQSFSKIVSILTDEIVGPHNFSAINCSLNQFLLDKKPSDFDMYKKKEWIILMSFPKWHYWIIESIFDVILYPDIKVLEDPIHYLTWLMYPSGNGAAVTLKNTLMDIIDYIRECLSDLHDVNKKILLFLNRNRHIFENHLILVDIILGIWKTTNSI</sequence>
<name>A0A9N9ECB6_9GLOM</name>